<dbReference type="InterPro" id="IPR035398">
    <property type="entry name" value="Bac_rhamnosid_C"/>
</dbReference>
<dbReference type="Gene3D" id="2.60.40.10">
    <property type="entry name" value="Immunoglobulins"/>
    <property type="match status" value="1"/>
</dbReference>
<dbReference type="Pfam" id="PF17390">
    <property type="entry name" value="Bac_rhamnosid_C"/>
    <property type="match status" value="1"/>
</dbReference>
<dbReference type="Pfam" id="PF17389">
    <property type="entry name" value="Bac_rhamnosid6H"/>
    <property type="match status" value="1"/>
</dbReference>
<dbReference type="Pfam" id="PF25788">
    <property type="entry name" value="Ig_Rha78A_N"/>
    <property type="match status" value="1"/>
</dbReference>
<evidence type="ECO:0000259" key="7">
    <source>
        <dbReference type="Pfam" id="PF17390"/>
    </source>
</evidence>
<evidence type="ECO:0000313" key="8">
    <source>
        <dbReference type="EMBL" id="GIJ59251.1"/>
    </source>
</evidence>
<dbReference type="Gene3D" id="2.60.120.260">
    <property type="entry name" value="Galactose-binding domain-like"/>
    <property type="match status" value="2"/>
</dbReference>
<gene>
    <name evidence="8" type="ORF">Vau01_067670</name>
</gene>
<dbReference type="InterPro" id="IPR013737">
    <property type="entry name" value="Bac_rhamnosid_N"/>
</dbReference>
<dbReference type="PANTHER" id="PTHR33307:SF6">
    <property type="entry name" value="ALPHA-RHAMNOSIDASE (EUROFUNG)-RELATED"/>
    <property type="match status" value="1"/>
</dbReference>
<protein>
    <recommendedName>
        <fullName evidence="2">alpha-L-rhamnosidase</fullName>
        <ecNumber evidence="2">3.2.1.40</ecNumber>
    </recommendedName>
</protein>
<feature type="domain" description="Alpha-L-rhamnosidase six-hairpin glycosidase" evidence="6">
    <location>
        <begin position="414"/>
        <end position="774"/>
    </location>
</feature>
<dbReference type="AlphaFoldDB" id="A0A8J3Z8D7"/>
<dbReference type="RefSeq" id="WP_204001099.1">
    <property type="nucleotide sequence ID" value="NZ_BOPG01000045.1"/>
</dbReference>
<dbReference type="InterPro" id="IPR016007">
    <property type="entry name" value="Alpha_rhamnosid"/>
</dbReference>
<dbReference type="SUPFAM" id="SSF49785">
    <property type="entry name" value="Galactose-binding domain-like"/>
    <property type="match status" value="1"/>
</dbReference>
<dbReference type="Proteomes" id="UP000612585">
    <property type="component" value="Unassembled WGS sequence"/>
</dbReference>
<comment type="catalytic activity">
    <reaction evidence="1">
        <text>Hydrolysis of terminal non-reducing alpha-L-rhamnose residues in alpha-L-rhamnosides.</text>
        <dbReference type="EC" id="3.2.1.40"/>
    </reaction>
</comment>
<dbReference type="InterPro" id="IPR008928">
    <property type="entry name" value="6-hairpin_glycosidase_sf"/>
</dbReference>
<dbReference type="PIRSF" id="PIRSF010631">
    <property type="entry name" value="A-rhamnsds"/>
    <property type="match status" value="1"/>
</dbReference>
<evidence type="ECO:0000259" key="6">
    <source>
        <dbReference type="Pfam" id="PF17389"/>
    </source>
</evidence>
<evidence type="ECO:0000256" key="3">
    <source>
        <dbReference type="ARBA" id="ARBA00022801"/>
    </source>
</evidence>
<dbReference type="Gene3D" id="2.60.420.10">
    <property type="entry name" value="Maltose phosphorylase, domain 3"/>
    <property type="match status" value="1"/>
</dbReference>
<dbReference type="Pfam" id="PF05592">
    <property type="entry name" value="Bac_rhamnosid"/>
    <property type="match status" value="1"/>
</dbReference>
<dbReference type="InterPro" id="IPR013783">
    <property type="entry name" value="Ig-like_fold"/>
</dbReference>
<dbReference type="PANTHER" id="PTHR33307">
    <property type="entry name" value="ALPHA-RHAMNOSIDASE (EUROFUNG)"/>
    <property type="match status" value="1"/>
</dbReference>
<dbReference type="SUPFAM" id="SSF48208">
    <property type="entry name" value="Six-hairpin glycosidases"/>
    <property type="match status" value="1"/>
</dbReference>
<dbReference type="GO" id="GO:0005975">
    <property type="term" value="P:carbohydrate metabolic process"/>
    <property type="evidence" value="ECO:0007669"/>
    <property type="project" value="InterPro"/>
</dbReference>
<evidence type="ECO:0000259" key="5">
    <source>
        <dbReference type="Pfam" id="PF08531"/>
    </source>
</evidence>
<dbReference type="InterPro" id="IPR035396">
    <property type="entry name" value="Bac_rhamnosid6H"/>
</dbReference>
<evidence type="ECO:0000259" key="4">
    <source>
        <dbReference type="Pfam" id="PF05592"/>
    </source>
</evidence>
<reference evidence="8" key="1">
    <citation type="submission" date="2021-01" db="EMBL/GenBank/DDBJ databases">
        <title>Whole genome shotgun sequence of Virgisporangium aurantiacum NBRC 16421.</title>
        <authorList>
            <person name="Komaki H."/>
            <person name="Tamura T."/>
        </authorList>
    </citation>
    <scope>NUCLEOTIDE SEQUENCE</scope>
    <source>
        <strain evidence="8">NBRC 16421</strain>
    </source>
</reference>
<feature type="domain" description="Bacterial alpha-L-rhamnosidase N-terminal" evidence="5">
    <location>
        <begin position="136"/>
        <end position="296"/>
    </location>
</feature>
<feature type="domain" description="Alpha-L-rhamnosidase concanavalin-like" evidence="4">
    <location>
        <begin position="307"/>
        <end position="409"/>
    </location>
</feature>
<proteinExistence type="predicted"/>
<dbReference type="InterPro" id="IPR012341">
    <property type="entry name" value="6hp_glycosidase-like_sf"/>
</dbReference>
<name>A0A8J3Z8D7_9ACTN</name>
<sequence>MIGLRVEHLDHPLGIHTRAPRFSWRLPAGGARQVAYRIRTSNGWDTGRVDSDRSVLVPYEGPPLGSAQRVTWRVRVWADTGDLGWSSEDWFEMGLLRADDWTARWIQPREDEVPPPGERPAHLLRTLFTVDGGGPARLYITAHGLYEAFLNGVRVGDAELTPGYTQYASRLQVQTYDVTDLLRPGANALGVVLADGWFRGQTGALRSADQWGHHVALLAQLTVDGVPVSITGAHWRTAPAPIVADLIAGEQTDLRSMPTRWASPVFDDAAWTGAIGADHRFDILTDSPAPPVRRVEELAPVAVTRPAPGRQVVDLGRAINGWVRLRGLGPAGTRVVLTHGEHLDADGNVTTDHLRPAFPFLPAPLPAGMVDAVVSTGRPHETFEPRRTTHGFRYVQLDGHAADVTGVVVHTDMRRTGWFSCSDERLNALHEAALWSFRGNACDIPTDCPQRERAGWTGDWQVFVPTAAFLYDVAGFATKWLRDVAADQWDDGTVANMSPCPPAEGRGSTVAGLNGSAGWGDAAVIVPWELYRAYGDERILADMWPVMTAWLARAARMARTGRHPDRAAARPTPAPHEKHLWDTGFHWGEWLEPGGSNPFSGADMGDVATAYLCYSAGLTARIADILGSDASGYRELARQARDAWRCEFMGTDGRLAPDTQANHVRALAFDLVPAGSRSAVAARLVDLVRATGTHVGTGFLATPYLLPVLADAGHLDVAYDLLRQDTEPSWLTMIDRGATTMWERWDGVDASGVAHESLNHYAKGAVVSFLHRYVAGLSPVEPAYRRFRVRPRPGGGVTWASAEHESPYGRISVRWTLADDVLAVDITVPPGTTAEFAGRELAPGEHRCAVPHNGGKGRRP</sequence>
<accession>A0A8J3Z8D7</accession>
<comment type="caution">
    <text evidence="8">The sequence shown here is derived from an EMBL/GenBank/DDBJ whole genome shotgun (WGS) entry which is preliminary data.</text>
</comment>
<evidence type="ECO:0000256" key="2">
    <source>
        <dbReference type="ARBA" id="ARBA00012652"/>
    </source>
</evidence>
<dbReference type="EMBL" id="BOPG01000045">
    <property type="protein sequence ID" value="GIJ59251.1"/>
    <property type="molecule type" value="Genomic_DNA"/>
</dbReference>
<keyword evidence="3" id="KW-0378">Hydrolase</keyword>
<dbReference type="GO" id="GO:0030596">
    <property type="term" value="F:alpha-L-rhamnosidase activity"/>
    <property type="evidence" value="ECO:0007669"/>
    <property type="project" value="UniProtKB-EC"/>
</dbReference>
<evidence type="ECO:0000313" key="9">
    <source>
        <dbReference type="Proteomes" id="UP000612585"/>
    </source>
</evidence>
<feature type="domain" description="Alpha-L-rhamnosidase C-terminal" evidence="7">
    <location>
        <begin position="776"/>
        <end position="835"/>
    </location>
</feature>
<dbReference type="InterPro" id="IPR008979">
    <property type="entry name" value="Galactose-bd-like_sf"/>
</dbReference>
<dbReference type="Gene3D" id="1.50.10.10">
    <property type="match status" value="1"/>
</dbReference>
<dbReference type="Pfam" id="PF08531">
    <property type="entry name" value="Bac_rhamnosid_N"/>
    <property type="match status" value="1"/>
</dbReference>
<dbReference type="EC" id="3.2.1.40" evidence="2"/>
<organism evidence="8 9">
    <name type="scientific">Virgisporangium aurantiacum</name>
    <dbReference type="NCBI Taxonomy" id="175570"/>
    <lineage>
        <taxon>Bacteria</taxon>
        <taxon>Bacillati</taxon>
        <taxon>Actinomycetota</taxon>
        <taxon>Actinomycetes</taxon>
        <taxon>Micromonosporales</taxon>
        <taxon>Micromonosporaceae</taxon>
        <taxon>Virgisporangium</taxon>
    </lineage>
</organism>
<evidence type="ECO:0000256" key="1">
    <source>
        <dbReference type="ARBA" id="ARBA00001445"/>
    </source>
</evidence>
<keyword evidence="9" id="KW-1185">Reference proteome</keyword>
<dbReference type="InterPro" id="IPR008902">
    <property type="entry name" value="Rhamnosid_concanavalin"/>
</dbReference>